<comment type="function">
    <text evidence="1">Has a glutathione-disulfide oxidoreductase activity in the presence of NADPH and glutathione reductase. Reduces low molecular weight disulfides and proteins.</text>
</comment>
<dbReference type="InterPro" id="IPR014025">
    <property type="entry name" value="Glutaredoxin_subgr"/>
</dbReference>
<keyword evidence="4" id="KW-1015">Disulfide bond</keyword>
<keyword evidence="5" id="KW-0676">Redox-active center</keyword>
<evidence type="ECO:0000256" key="5">
    <source>
        <dbReference type="ARBA" id="ARBA00023284"/>
    </source>
</evidence>
<dbReference type="SUPFAM" id="SSF52833">
    <property type="entry name" value="Thioredoxin-like"/>
    <property type="match status" value="1"/>
</dbReference>
<dbReference type="EMBL" id="LR785464">
    <property type="protein sequence ID" value="CAB3249442.1"/>
    <property type="molecule type" value="mRNA"/>
</dbReference>
<dbReference type="InterPro" id="IPR011767">
    <property type="entry name" value="GLR_AS"/>
</dbReference>
<dbReference type="InterPro" id="IPR002109">
    <property type="entry name" value="Glutaredoxin"/>
</dbReference>
<dbReference type="PANTHER" id="PTHR45694:SF5">
    <property type="entry name" value="GLUTAREDOXIN 2"/>
    <property type="match status" value="1"/>
</dbReference>
<protein>
    <submittedName>
        <fullName evidence="7">Glutaredoxin-like</fullName>
    </submittedName>
</protein>
<keyword evidence="3" id="KW-0249">Electron transport</keyword>
<dbReference type="PANTHER" id="PTHR45694">
    <property type="entry name" value="GLUTAREDOXIN 2"/>
    <property type="match status" value="1"/>
</dbReference>
<evidence type="ECO:0000313" key="7">
    <source>
        <dbReference type="EMBL" id="CAB3249442.1"/>
    </source>
</evidence>
<dbReference type="InterPro" id="IPR011899">
    <property type="entry name" value="Glutaredoxin_euk/vir"/>
</dbReference>
<gene>
    <name evidence="7" type="primary">Glrx-003</name>
</gene>
<accession>A0A6F9DEA3</accession>
<dbReference type="GO" id="GO:0005737">
    <property type="term" value="C:cytoplasm"/>
    <property type="evidence" value="ECO:0007669"/>
    <property type="project" value="TreeGrafter"/>
</dbReference>
<evidence type="ECO:0000256" key="4">
    <source>
        <dbReference type="ARBA" id="ARBA00023157"/>
    </source>
</evidence>
<proteinExistence type="evidence at transcript level"/>
<dbReference type="InterPro" id="IPR036249">
    <property type="entry name" value="Thioredoxin-like_sf"/>
</dbReference>
<evidence type="ECO:0000259" key="6">
    <source>
        <dbReference type="Pfam" id="PF00462"/>
    </source>
</evidence>
<dbReference type="AlphaFoldDB" id="A0A6F9DEA3"/>
<keyword evidence="2" id="KW-0813">Transport</keyword>
<dbReference type="GO" id="GO:0015038">
    <property type="term" value="F:glutathione disulfide oxidoreductase activity"/>
    <property type="evidence" value="ECO:0007669"/>
    <property type="project" value="TreeGrafter"/>
</dbReference>
<dbReference type="PROSITE" id="PS00195">
    <property type="entry name" value="GLUTAREDOXIN_1"/>
    <property type="match status" value="1"/>
</dbReference>
<dbReference type="PRINTS" id="PR00160">
    <property type="entry name" value="GLUTAREDOXIN"/>
</dbReference>
<name>A0A6F9DEA3_9ASCI</name>
<evidence type="ECO:0000256" key="3">
    <source>
        <dbReference type="ARBA" id="ARBA00022982"/>
    </source>
</evidence>
<dbReference type="GO" id="GO:0034599">
    <property type="term" value="P:cellular response to oxidative stress"/>
    <property type="evidence" value="ECO:0007669"/>
    <property type="project" value="TreeGrafter"/>
</dbReference>
<reference evidence="7" key="1">
    <citation type="submission" date="2020-04" db="EMBL/GenBank/DDBJ databases">
        <authorList>
            <person name="Neveu A P."/>
        </authorList>
    </citation>
    <scope>NUCLEOTIDE SEQUENCE</scope>
    <source>
        <tissue evidence="7">Whole embryo</tissue>
    </source>
</reference>
<dbReference type="Gene3D" id="3.40.30.10">
    <property type="entry name" value="Glutaredoxin"/>
    <property type="match status" value="1"/>
</dbReference>
<dbReference type="NCBIfam" id="TIGR02180">
    <property type="entry name" value="GRX_euk"/>
    <property type="match status" value="1"/>
</dbReference>
<evidence type="ECO:0000256" key="2">
    <source>
        <dbReference type="ARBA" id="ARBA00022448"/>
    </source>
</evidence>
<evidence type="ECO:0000256" key="1">
    <source>
        <dbReference type="ARBA" id="ARBA00002549"/>
    </source>
</evidence>
<dbReference type="PROSITE" id="PS51354">
    <property type="entry name" value="GLUTAREDOXIN_2"/>
    <property type="match status" value="1"/>
</dbReference>
<dbReference type="Pfam" id="PF00462">
    <property type="entry name" value="Glutaredoxin"/>
    <property type="match status" value="1"/>
</dbReference>
<feature type="domain" description="Glutaredoxin" evidence="6">
    <location>
        <begin position="32"/>
        <end position="95"/>
    </location>
</feature>
<sequence>MCALCGCCVWCCRAFVTMISSLVRSIINSNRVVLFSKSFCPFCDLAKDVLSHAGEKNTTVLELDQRNDGAEVQKYLKEITNVPTVPYVFINKEYIGGGTTLKSLHAQGKLVEILKKAKT</sequence>
<organism evidence="7">
    <name type="scientific">Phallusia mammillata</name>
    <dbReference type="NCBI Taxonomy" id="59560"/>
    <lineage>
        <taxon>Eukaryota</taxon>
        <taxon>Metazoa</taxon>
        <taxon>Chordata</taxon>
        <taxon>Tunicata</taxon>
        <taxon>Ascidiacea</taxon>
        <taxon>Phlebobranchia</taxon>
        <taxon>Ascidiidae</taxon>
        <taxon>Phallusia</taxon>
    </lineage>
</organism>
<dbReference type="CDD" id="cd03419">
    <property type="entry name" value="GRX_GRXh_1_2_like"/>
    <property type="match status" value="1"/>
</dbReference>